<keyword evidence="2" id="KW-0975">Bacterial flagellum</keyword>
<evidence type="ECO:0000256" key="2">
    <source>
        <dbReference type="RuleBase" id="RU362116"/>
    </source>
</evidence>
<keyword evidence="7" id="KW-1185">Reference proteome</keyword>
<dbReference type="Pfam" id="PF00460">
    <property type="entry name" value="Flg_bb_rod"/>
    <property type="match status" value="1"/>
</dbReference>
<dbReference type="Pfam" id="PF06429">
    <property type="entry name" value="Flg_bbr_C"/>
    <property type="match status" value="1"/>
</dbReference>
<reference evidence="6 7" key="2">
    <citation type="submission" date="2008-11" db="EMBL/GenBank/DDBJ databases">
        <authorList>
            <person name="Fulton L."/>
            <person name="Clifton S."/>
            <person name="Fulton B."/>
            <person name="Xu J."/>
            <person name="Minx P."/>
            <person name="Pepin K.H."/>
            <person name="Johnson M."/>
            <person name="Bhonagiri V."/>
            <person name="Nash W.E."/>
            <person name="Mardis E.R."/>
            <person name="Wilson R.K."/>
        </authorList>
    </citation>
    <scope>NUCLEOTIDE SEQUENCE [LARGE SCALE GENOMIC DNA]</scope>
    <source>
        <strain evidence="6 7">ATCC 43243</strain>
    </source>
</reference>
<evidence type="ECO:0000259" key="4">
    <source>
        <dbReference type="Pfam" id="PF06429"/>
    </source>
</evidence>
<gene>
    <name evidence="6" type="ORF">BACPEC_03228</name>
</gene>
<feature type="domain" description="Flagellar basal-body/hook protein C-terminal" evidence="4">
    <location>
        <begin position="209"/>
        <end position="253"/>
    </location>
</feature>
<dbReference type="eggNOG" id="COG4786">
    <property type="taxonomic scope" value="Bacteria"/>
</dbReference>
<dbReference type="Proteomes" id="UP000003136">
    <property type="component" value="Unassembled WGS sequence"/>
</dbReference>
<protein>
    <recommendedName>
        <fullName evidence="8">Flagellar basal body protein</fullName>
    </recommendedName>
</protein>
<comment type="caution">
    <text evidence="6">The sequence shown here is derived from an EMBL/GenBank/DDBJ whole genome shotgun (WGS) entry which is preliminary data.</text>
</comment>
<dbReference type="GO" id="GO:0071978">
    <property type="term" value="P:bacterial-type flagellum-dependent swarming motility"/>
    <property type="evidence" value="ECO:0007669"/>
    <property type="project" value="TreeGrafter"/>
</dbReference>
<evidence type="ECO:0000313" key="7">
    <source>
        <dbReference type="Proteomes" id="UP000003136"/>
    </source>
</evidence>
<dbReference type="NCBIfam" id="TIGR02490">
    <property type="entry name" value="flgF"/>
    <property type="match status" value="1"/>
</dbReference>
<dbReference type="GO" id="GO:0030694">
    <property type="term" value="C:bacterial-type flagellum basal body, rod"/>
    <property type="evidence" value="ECO:0007669"/>
    <property type="project" value="InterPro"/>
</dbReference>
<dbReference type="InterPro" id="IPR019776">
    <property type="entry name" value="Flagellar_basal_body_rod_CS"/>
</dbReference>
<dbReference type="InterPro" id="IPR037925">
    <property type="entry name" value="FlgE/F/G-like"/>
</dbReference>
<evidence type="ECO:0000259" key="3">
    <source>
        <dbReference type="Pfam" id="PF00460"/>
    </source>
</evidence>
<comment type="similarity">
    <text evidence="1 2">Belongs to the flagella basal body rod proteins family.</text>
</comment>
<dbReference type="InterPro" id="IPR012836">
    <property type="entry name" value="FlgF"/>
</dbReference>
<dbReference type="PROSITE" id="PS00588">
    <property type="entry name" value="FLAGELLA_BB_ROD"/>
    <property type="match status" value="1"/>
</dbReference>
<feature type="domain" description="Flagellar basal body rod protein N-terminal" evidence="3">
    <location>
        <begin position="5"/>
        <end position="35"/>
    </location>
</feature>
<dbReference type="NCBIfam" id="TIGR03506">
    <property type="entry name" value="FlgEFG_subfam"/>
    <property type="match status" value="2"/>
</dbReference>
<evidence type="ECO:0000313" key="6">
    <source>
        <dbReference type="EMBL" id="EEC56719.1"/>
    </source>
</evidence>
<dbReference type="PANTHER" id="PTHR30435:SF19">
    <property type="entry name" value="FLAGELLAR BASAL-BODY ROD PROTEIN FLGG"/>
    <property type="match status" value="1"/>
</dbReference>
<proteinExistence type="inferred from homology"/>
<evidence type="ECO:0000259" key="5">
    <source>
        <dbReference type="Pfam" id="PF22692"/>
    </source>
</evidence>
<accession>B7AWX8</accession>
<dbReference type="InterPro" id="IPR010930">
    <property type="entry name" value="Flg_bb/hook_C_dom"/>
</dbReference>
<dbReference type="EMBL" id="ABVQ01000037">
    <property type="protein sequence ID" value="EEC56719.1"/>
    <property type="molecule type" value="Genomic_DNA"/>
</dbReference>
<comment type="subcellular location">
    <subcellularLocation>
        <location evidence="2">Bacterial flagellum basal body</location>
    </subcellularLocation>
</comment>
<dbReference type="InterPro" id="IPR001444">
    <property type="entry name" value="Flag_bb_rod_N"/>
</dbReference>
<evidence type="ECO:0000256" key="1">
    <source>
        <dbReference type="ARBA" id="ARBA00009677"/>
    </source>
</evidence>
<dbReference type="Pfam" id="PF22692">
    <property type="entry name" value="LlgE_F_G_D1"/>
    <property type="match status" value="1"/>
</dbReference>
<dbReference type="InterPro" id="IPR053967">
    <property type="entry name" value="LlgE_F_G-like_D1"/>
</dbReference>
<reference evidence="6 7" key="1">
    <citation type="submission" date="2008-11" db="EMBL/GenBank/DDBJ databases">
        <title>Draft genome sequence of Bacteroides pectinophilus (ATCC 43243).</title>
        <authorList>
            <person name="Sudarsanam P."/>
            <person name="Ley R."/>
            <person name="Guruge J."/>
            <person name="Turnbaugh P.J."/>
            <person name="Mahowald M."/>
            <person name="Liep D."/>
            <person name="Gordon J."/>
        </authorList>
    </citation>
    <scope>NUCLEOTIDE SEQUENCE [LARGE SCALE GENOMIC DNA]</scope>
    <source>
        <strain evidence="6 7">ATCC 43243</strain>
    </source>
</reference>
<evidence type="ECO:0008006" key="8">
    <source>
        <dbReference type="Google" id="ProtNLM"/>
    </source>
</evidence>
<name>B7AWX8_9FIRM</name>
<dbReference type="PANTHER" id="PTHR30435">
    <property type="entry name" value="FLAGELLAR PROTEIN"/>
    <property type="match status" value="1"/>
</dbReference>
<dbReference type="HOGENOM" id="CLU_013687_0_0_9"/>
<dbReference type="InterPro" id="IPR020013">
    <property type="entry name" value="Flagellar_FlgE/F/G"/>
</dbReference>
<feature type="domain" description="Flagellar hook protein FlgE/F/G-like D1" evidence="5">
    <location>
        <begin position="95"/>
        <end position="165"/>
    </location>
</feature>
<sequence length="256" mass="27896">MVKGLYTAYTGLVNQQNRLDVVSNNLANAATTAYKKEGLTSQSFDEVMAYKVKDASVGTVNQYIGDLNLGVKIGESYRDYSQGSFRETGENFDLALSGDGFFSISFTNKAGETSTMYTRDGNFSMTKDGYLVTKDGDFVLGEGGPIQLPTDAAKIAIDRDGTITADGVQIDKLAITDFEDYNYLEQYGENLYRALDTATTKDAAGQVYQGYLEQSNVNVVSEMVEMITISRAFEANQKAMNAADDTLKKAVTLGQL</sequence>
<dbReference type="AlphaFoldDB" id="B7AWX8"/>
<dbReference type="SUPFAM" id="SSF117143">
    <property type="entry name" value="Flagellar hook protein flgE"/>
    <property type="match status" value="1"/>
</dbReference>
<dbReference type="STRING" id="483218.BACPEC_03228"/>
<organism evidence="6 7">
    <name type="scientific">[Bacteroides] pectinophilus ATCC 43243</name>
    <dbReference type="NCBI Taxonomy" id="483218"/>
    <lineage>
        <taxon>Bacteria</taxon>
        <taxon>Bacillati</taxon>
        <taxon>Bacillota</taxon>
        <taxon>Clostridia</taxon>
        <taxon>Eubacteriales</taxon>
    </lineage>
</organism>